<dbReference type="Proteomes" id="UP000295783">
    <property type="component" value="Unassembled WGS sequence"/>
</dbReference>
<keyword evidence="3" id="KW-0067">ATP-binding</keyword>
<evidence type="ECO:0000313" key="6">
    <source>
        <dbReference type="Proteomes" id="UP000295783"/>
    </source>
</evidence>
<keyword evidence="2" id="KW-0547">Nucleotide-binding</keyword>
<comment type="similarity">
    <text evidence="1">Belongs to the universal stress protein A family.</text>
</comment>
<keyword evidence="6" id="KW-1185">Reference proteome</keyword>
<comment type="caution">
    <text evidence="5">The sequence shown here is derived from an EMBL/GenBank/DDBJ whole genome shotgun (WGS) entry which is preliminary data.</text>
</comment>
<feature type="domain" description="UspA" evidence="4">
    <location>
        <begin position="140"/>
        <end position="284"/>
    </location>
</feature>
<dbReference type="AlphaFoldDB" id="A0A4R6WTB0"/>
<accession>A0A4R6WTB0</accession>
<dbReference type="Gene3D" id="3.40.50.620">
    <property type="entry name" value="HUPs"/>
    <property type="match status" value="2"/>
</dbReference>
<feature type="domain" description="UspA" evidence="4">
    <location>
        <begin position="2"/>
        <end position="133"/>
    </location>
</feature>
<evidence type="ECO:0000313" key="5">
    <source>
        <dbReference type="EMBL" id="TDQ86469.1"/>
    </source>
</evidence>
<dbReference type="SUPFAM" id="SSF52402">
    <property type="entry name" value="Adenine nucleotide alpha hydrolases-like"/>
    <property type="match status" value="2"/>
</dbReference>
<sequence>MKILVATDLSPRSDRAIARGYALAQQQKAEMSILYVVDADLPAELRTHSIEWARAALAKEAETQAARTGVKATLEVLAGHAKTDIARHAAAIKADLILLGIHNEAAQPTRRSFAATTAGQIVKSTRLPILLVKNEAAQPYGQVVIGVDFSVYSRAALREAMKLAGSAQYHLVHAYHVPFKGFLGSAETATEVALDQRLAFDAFLEDEMDLMEKRGRDGGIAPERLNKILREGEPHRLLPEECARLSADLLVIGTHGRTGMSAAIWGSVATDILNQPPTDVLVVKAY</sequence>
<name>A0A4R6WTB0_9PROT</name>
<dbReference type="EMBL" id="SNYW01000001">
    <property type="protein sequence ID" value="TDQ86469.1"/>
    <property type="molecule type" value="Genomic_DNA"/>
</dbReference>
<evidence type="ECO:0000256" key="1">
    <source>
        <dbReference type="ARBA" id="ARBA00008791"/>
    </source>
</evidence>
<dbReference type="OrthoDB" id="5564966at2"/>
<protein>
    <submittedName>
        <fullName evidence="5">Nucleotide-binding universal stress UspA family protein</fullName>
    </submittedName>
</protein>
<reference evidence="5 6" key="1">
    <citation type="submission" date="2019-03" db="EMBL/GenBank/DDBJ databases">
        <title>Genomic Encyclopedia of Type Strains, Phase III (KMG-III): the genomes of soil and plant-associated and newly described type strains.</title>
        <authorList>
            <person name="Whitman W."/>
        </authorList>
    </citation>
    <scope>NUCLEOTIDE SEQUENCE [LARGE SCALE GENOMIC DNA]</scope>
    <source>
        <strain evidence="5 6">CGMCC 1.7660</strain>
    </source>
</reference>
<proteinExistence type="inferred from homology"/>
<dbReference type="RefSeq" id="WP_133611576.1">
    <property type="nucleotide sequence ID" value="NZ_SNYW01000001.1"/>
</dbReference>
<organism evidence="5 6">
    <name type="scientific">Dongia mobilis</name>
    <dbReference type="NCBI Taxonomy" id="578943"/>
    <lineage>
        <taxon>Bacteria</taxon>
        <taxon>Pseudomonadati</taxon>
        <taxon>Pseudomonadota</taxon>
        <taxon>Alphaproteobacteria</taxon>
        <taxon>Rhodospirillales</taxon>
        <taxon>Dongiaceae</taxon>
        <taxon>Dongia</taxon>
    </lineage>
</organism>
<evidence type="ECO:0000256" key="2">
    <source>
        <dbReference type="ARBA" id="ARBA00022741"/>
    </source>
</evidence>
<dbReference type="CDD" id="cd00293">
    <property type="entry name" value="USP-like"/>
    <property type="match status" value="2"/>
</dbReference>
<evidence type="ECO:0000259" key="4">
    <source>
        <dbReference type="Pfam" id="PF00582"/>
    </source>
</evidence>
<dbReference type="PANTHER" id="PTHR46268">
    <property type="entry name" value="STRESS RESPONSE PROTEIN NHAX"/>
    <property type="match status" value="1"/>
</dbReference>
<dbReference type="PANTHER" id="PTHR46268:SF27">
    <property type="entry name" value="UNIVERSAL STRESS PROTEIN RV2623"/>
    <property type="match status" value="1"/>
</dbReference>
<dbReference type="Pfam" id="PF00582">
    <property type="entry name" value="Usp"/>
    <property type="match status" value="2"/>
</dbReference>
<dbReference type="GO" id="GO:0005524">
    <property type="term" value="F:ATP binding"/>
    <property type="evidence" value="ECO:0007669"/>
    <property type="project" value="UniProtKB-KW"/>
</dbReference>
<dbReference type="InterPro" id="IPR006016">
    <property type="entry name" value="UspA"/>
</dbReference>
<dbReference type="InterPro" id="IPR014729">
    <property type="entry name" value="Rossmann-like_a/b/a_fold"/>
</dbReference>
<dbReference type="InterPro" id="IPR006015">
    <property type="entry name" value="Universal_stress_UspA"/>
</dbReference>
<gene>
    <name evidence="5" type="ORF">A8950_0161</name>
</gene>
<evidence type="ECO:0000256" key="3">
    <source>
        <dbReference type="ARBA" id="ARBA00022840"/>
    </source>
</evidence>
<dbReference type="PRINTS" id="PR01438">
    <property type="entry name" value="UNVRSLSTRESS"/>
</dbReference>